<proteinExistence type="predicted"/>
<gene>
    <name evidence="3" type="ORF">BESB_029140</name>
</gene>
<keyword evidence="4" id="KW-1185">Reference proteome</keyword>
<organism evidence="3 4">
    <name type="scientific">Besnoitia besnoiti</name>
    <name type="common">Apicomplexan protozoan</name>
    <dbReference type="NCBI Taxonomy" id="94643"/>
    <lineage>
        <taxon>Eukaryota</taxon>
        <taxon>Sar</taxon>
        <taxon>Alveolata</taxon>
        <taxon>Apicomplexa</taxon>
        <taxon>Conoidasida</taxon>
        <taxon>Coccidia</taxon>
        <taxon>Eucoccidiorida</taxon>
        <taxon>Eimeriorina</taxon>
        <taxon>Sarcocystidae</taxon>
        <taxon>Besnoitia</taxon>
    </lineage>
</organism>
<dbReference type="PANTHER" id="PTHR21496">
    <property type="entry name" value="FERREDOXIN-RELATED"/>
    <property type="match status" value="1"/>
</dbReference>
<name>A0A2A9M0J6_BESBE</name>
<dbReference type="PANTHER" id="PTHR21496:SF0">
    <property type="entry name" value="RIESKE DOMAIN-CONTAINING PROTEIN"/>
    <property type="match status" value="1"/>
</dbReference>
<dbReference type="OrthoDB" id="426882at2759"/>
<reference evidence="3 4" key="1">
    <citation type="submission" date="2017-09" db="EMBL/GenBank/DDBJ databases">
        <title>Genome sequencing of Besnoitia besnoiti strain Bb-Ger1.</title>
        <authorList>
            <person name="Schares G."/>
            <person name="Venepally P."/>
            <person name="Lorenzi H.A."/>
        </authorList>
    </citation>
    <scope>NUCLEOTIDE SEQUENCE [LARGE SCALE GENOMIC DNA]</scope>
    <source>
        <strain evidence="3 4">Bb-Ger1</strain>
    </source>
</reference>
<dbReference type="Proteomes" id="UP000224006">
    <property type="component" value="Unassembled WGS sequence"/>
</dbReference>
<dbReference type="KEGG" id="bbes:BESB_029140"/>
<dbReference type="GeneID" id="40307966"/>
<comment type="cofactor">
    <cofactor evidence="1">
        <name>[2Fe-2S] cluster</name>
        <dbReference type="ChEBI" id="CHEBI:190135"/>
    </cofactor>
</comment>
<feature type="domain" description="Soluble Rieske-type ferredoxin" evidence="2">
    <location>
        <begin position="76"/>
        <end position="144"/>
    </location>
</feature>
<evidence type="ECO:0000259" key="2">
    <source>
        <dbReference type="Pfam" id="PF22543"/>
    </source>
</evidence>
<dbReference type="AlphaFoldDB" id="A0A2A9M0J6"/>
<dbReference type="Pfam" id="PF22543">
    <property type="entry name" value="Rieske_4"/>
    <property type="match status" value="1"/>
</dbReference>
<evidence type="ECO:0000256" key="1">
    <source>
        <dbReference type="ARBA" id="ARBA00034078"/>
    </source>
</evidence>
<sequence>METHVDAQGRTWYSVHTVGEWPFGSAKGRPSPLTLTATMQAALSRRSCRHGFTRGRGVCGVPRRIGDSCHKNRPLLDVQACIRCPLHKFVISIETGESFYQPVEFERSTETGKIVPKPLPWRSHGVKQRTHLTKVEGQRVWISLLARDRPVASDKFAKAFLNRA</sequence>
<evidence type="ECO:0000313" key="3">
    <source>
        <dbReference type="EMBL" id="PFH31479.1"/>
    </source>
</evidence>
<dbReference type="EMBL" id="NWUJ01000015">
    <property type="protein sequence ID" value="PFH31479.1"/>
    <property type="molecule type" value="Genomic_DNA"/>
</dbReference>
<dbReference type="Gene3D" id="2.102.10.10">
    <property type="entry name" value="Rieske [2Fe-2S] iron-sulphur domain"/>
    <property type="match status" value="1"/>
</dbReference>
<dbReference type="VEuPathDB" id="ToxoDB:BESB_029140"/>
<dbReference type="InterPro" id="IPR036922">
    <property type="entry name" value="Rieske_2Fe-2S_sf"/>
</dbReference>
<protein>
    <submittedName>
        <fullName evidence="3">Rieske [2fe-2s] domain-containing protein</fullName>
    </submittedName>
</protein>
<evidence type="ECO:0000313" key="4">
    <source>
        <dbReference type="Proteomes" id="UP000224006"/>
    </source>
</evidence>
<accession>A0A2A9M0J6</accession>
<dbReference type="GO" id="GO:0051537">
    <property type="term" value="F:2 iron, 2 sulfur cluster binding"/>
    <property type="evidence" value="ECO:0007669"/>
    <property type="project" value="InterPro"/>
</dbReference>
<dbReference type="SUPFAM" id="SSF50022">
    <property type="entry name" value="ISP domain"/>
    <property type="match status" value="1"/>
</dbReference>
<comment type="caution">
    <text evidence="3">The sequence shown here is derived from an EMBL/GenBank/DDBJ whole genome shotgun (WGS) entry which is preliminary data.</text>
</comment>
<dbReference type="RefSeq" id="XP_029215488.1">
    <property type="nucleotide sequence ID" value="XM_029361588.1"/>
</dbReference>
<dbReference type="InterPro" id="IPR054716">
    <property type="entry name" value="Sol_Rieske_ferrdox_dom"/>
</dbReference>